<keyword evidence="2" id="KW-0808">Transferase</keyword>
<name>A0A5A7MW23_9PROT</name>
<dbReference type="GO" id="GO:0008955">
    <property type="term" value="F:peptidoglycan glycosyltransferase activity"/>
    <property type="evidence" value="ECO:0007669"/>
    <property type="project" value="TreeGrafter"/>
</dbReference>
<evidence type="ECO:0000256" key="1">
    <source>
        <dbReference type="ARBA" id="ARBA00022676"/>
    </source>
</evidence>
<evidence type="ECO:0000256" key="2">
    <source>
        <dbReference type="ARBA" id="ARBA00022679"/>
    </source>
</evidence>
<dbReference type="AlphaFoldDB" id="A0A5A7MW23"/>
<dbReference type="GO" id="GO:0009252">
    <property type="term" value="P:peptidoglycan biosynthetic process"/>
    <property type="evidence" value="ECO:0007669"/>
    <property type="project" value="TreeGrafter"/>
</dbReference>
<evidence type="ECO:0008006" key="5">
    <source>
        <dbReference type="Google" id="ProtNLM"/>
    </source>
</evidence>
<evidence type="ECO:0000313" key="4">
    <source>
        <dbReference type="Proteomes" id="UP000322084"/>
    </source>
</evidence>
<dbReference type="EMBL" id="BKCL01000012">
    <property type="protein sequence ID" value="GEQ99055.1"/>
    <property type="molecule type" value="Genomic_DNA"/>
</dbReference>
<dbReference type="InterPro" id="IPR012338">
    <property type="entry name" value="Beta-lactam/transpept-like"/>
</dbReference>
<gene>
    <name evidence="3" type="ORF">JCM17844_26920</name>
</gene>
<dbReference type="RefSeq" id="WP_210431936.1">
    <property type="nucleotide sequence ID" value="NZ_BKCL01000012.1"/>
</dbReference>
<dbReference type="Gene3D" id="3.40.710.10">
    <property type="entry name" value="DD-peptidase/beta-lactamase superfamily"/>
    <property type="match status" value="1"/>
</dbReference>
<dbReference type="PANTHER" id="PTHR32282:SF33">
    <property type="entry name" value="PEPTIDOGLYCAN GLYCOSYLTRANSFERASE"/>
    <property type="match status" value="1"/>
</dbReference>
<keyword evidence="1" id="KW-0328">Glycosyltransferase</keyword>
<dbReference type="InterPro" id="IPR050396">
    <property type="entry name" value="Glycosyltr_51/Transpeptidase"/>
</dbReference>
<accession>A0A5A7MW23</accession>
<sequence>MARPDHVAALVSMMVDTITQGTGRAAQIDRPAAGKTGTSQDYRDALFVGFTSDLVAGIWVGNDNDSPTNKVTGGALPARIWHDFMIDAHVGRPVRPLPALSLPTENRR</sequence>
<dbReference type="Proteomes" id="UP000322084">
    <property type="component" value="Unassembled WGS sequence"/>
</dbReference>
<evidence type="ECO:0000313" key="3">
    <source>
        <dbReference type="EMBL" id="GEQ99055.1"/>
    </source>
</evidence>
<protein>
    <recommendedName>
        <fullName evidence="5">Penicillin-binding protein transpeptidase domain-containing protein</fullName>
    </recommendedName>
</protein>
<proteinExistence type="predicted"/>
<comment type="caution">
    <text evidence="3">The sequence shown here is derived from an EMBL/GenBank/DDBJ whole genome shotgun (WGS) entry which is preliminary data.</text>
</comment>
<dbReference type="SUPFAM" id="SSF56601">
    <property type="entry name" value="beta-lactamase/transpeptidase-like"/>
    <property type="match status" value="1"/>
</dbReference>
<dbReference type="GO" id="GO:0030288">
    <property type="term" value="C:outer membrane-bounded periplasmic space"/>
    <property type="evidence" value="ECO:0007669"/>
    <property type="project" value="TreeGrafter"/>
</dbReference>
<reference evidence="3 4" key="1">
    <citation type="submission" date="2019-09" db="EMBL/GenBank/DDBJ databases">
        <title>NBRP : Genome information of microbial organism related human and environment.</title>
        <authorList>
            <person name="Hattori M."/>
            <person name="Oshima K."/>
            <person name="Inaba H."/>
            <person name="Suda W."/>
            <person name="Sakamoto M."/>
            <person name="Iino T."/>
            <person name="Kitahara M."/>
            <person name="Oshida Y."/>
            <person name="Iida T."/>
            <person name="Kudo T."/>
            <person name="Itoh T."/>
            <person name="Ohkuma M."/>
        </authorList>
    </citation>
    <scope>NUCLEOTIDE SEQUENCE [LARGE SCALE GENOMIC DNA]</scope>
    <source>
        <strain evidence="3 4">Hi-2</strain>
    </source>
</reference>
<dbReference type="PANTHER" id="PTHR32282">
    <property type="entry name" value="BINDING PROTEIN TRANSPEPTIDASE, PUTATIVE-RELATED"/>
    <property type="match status" value="1"/>
</dbReference>
<organism evidence="3 4">
    <name type="scientific">Iodidimonas gelatinilytica</name>
    <dbReference type="NCBI Taxonomy" id="1236966"/>
    <lineage>
        <taxon>Bacteria</taxon>
        <taxon>Pseudomonadati</taxon>
        <taxon>Pseudomonadota</taxon>
        <taxon>Alphaproteobacteria</taxon>
        <taxon>Iodidimonadales</taxon>
        <taxon>Iodidimonadaceae</taxon>
        <taxon>Iodidimonas</taxon>
    </lineage>
</organism>